<dbReference type="Gene3D" id="3.20.20.80">
    <property type="entry name" value="Glycosidases"/>
    <property type="match status" value="1"/>
</dbReference>
<protein>
    <recommendedName>
        <fullName evidence="6">GH18 domain-containing protein</fullName>
    </recommendedName>
</protein>
<reference evidence="7" key="1">
    <citation type="submission" date="2023-07" db="EMBL/GenBank/DDBJ databases">
        <title>Chromosome-level genome assembly of Artemia franciscana.</title>
        <authorList>
            <person name="Jo E."/>
        </authorList>
    </citation>
    <scope>NUCLEOTIDE SEQUENCE</scope>
    <source>
        <tissue evidence="7">Whole body</tissue>
    </source>
</reference>
<evidence type="ECO:0000259" key="6">
    <source>
        <dbReference type="PROSITE" id="PS51910"/>
    </source>
</evidence>
<keyword evidence="2" id="KW-1015">Disulfide bond</keyword>
<evidence type="ECO:0000256" key="1">
    <source>
        <dbReference type="ARBA" id="ARBA00022801"/>
    </source>
</evidence>
<evidence type="ECO:0000313" key="7">
    <source>
        <dbReference type="EMBL" id="KAK2711817.1"/>
    </source>
</evidence>
<dbReference type="SUPFAM" id="SSF54556">
    <property type="entry name" value="Chitinase insertion domain"/>
    <property type="match status" value="1"/>
</dbReference>
<dbReference type="InterPro" id="IPR001579">
    <property type="entry name" value="Glyco_hydro_18_chit_AS"/>
</dbReference>
<comment type="similarity">
    <text evidence="5">Belongs to the glycosyl hydrolase 18 family.</text>
</comment>
<dbReference type="GO" id="GO:0008061">
    <property type="term" value="F:chitin binding"/>
    <property type="evidence" value="ECO:0007669"/>
    <property type="project" value="InterPro"/>
</dbReference>
<proteinExistence type="inferred from homology"/>
<dbReference type="InterPro" id="IPR017853">
    <property type="entry name" value="GH"/>
</dbReference>
<name>A0AA88HX35_ARTSF</name>
<dbReference type="FunFam" id="3.10.50.10:FF:000001">
    <property type="entry name" value="Chitinase 3-like 1"/>
    <property type="match status" value="1"/>
</dbReference>
<dbReference type="SMART" id="SM00636">
    <property type="entry name" value="Glyco_18"/>
    <property type="match status" value="1"/>
</dbReference>
<dbReference type="InterPro" id="IPR001223">
    <property type="entry name" value="Glyco_hydro18_cat"/>
</dbReference>
<dbReference type="PANTHER" id="PTHR11177">
    <property type="entry name" value="CHITINASE"/>
    <property type="match status" value="1"/>
</dbReference>
<gene>
    <name evidence="7" type="ORF">QYM36_012821</name>
</gene>
<keyword evidence="8" id="KW-1185">Reference proteome</keyword>
<dbReference type="InterPro" id="IPR011583">
    <property type="entry name" value="Chitinase_II/V-like_cat"/>
</dbReference>
<dbReference type="GO" id="GO:0005576">
    <property type="term" value="C:extracellular region"/>
    <property type="evidence" value="ECO:0007669"/>
    <property type="project" value="TreeGrafter"/>
</dbReference>
<keyword evidence="1 4" id="KW-0378">Hydrolase</keyword>
<accession>A0AA88HX35</accession>
<dbReference type="InterPro" id="IPR050314">
    <property type="entry name" value="Glycosyl_Hydrlase_18"/>
</dbReference>
<sequence length="339" mass="38108">MASVDPYLDMNDCEGGGPTSRDSFRRFTRLREVNPEAKFLLAVGGWNVGSVQFSNLSLTNEGRQHFIVSVIDYVIRFDFDGIDVDWEYPGHREGSRPEDRDNYVLLIKELKEALSSVVRAPGRSELLVTAAIPAAEMLLDIGYDLPELVNYIDYFNVMTYDYHTIADGMYTYHHSALNPMPSDTGDDAKKNWAYTFQYLSSKNLPLSKFTLGISTYGHTYTLADPLNYGLKAEITKLYPPGPYTQSAGFMSYPEICRKISEGAEVIFDWDAMAPYAHLNDFWGCYDDADSATEKAYFAGMNQLGGIMIWAMEADDFRGECGKGIFPIINAVKNIFEILG</sequence>
<evidence type="ECO:0000256" key="3">
    <source>
        <dbReference type="ARBA" id="ARBA00023295"/>
    </source>
</evidence>
<comment type="caution">
    <text evidence="7">The sequence shown here is derived from an EMBL/GenBank/DDBJ whole genome shotgun (WGS) entry which is preliminary data.</text>
</comment>
<dbReference type="PANTHER" id="PTHR11177:SF317">
    <property type="entry name" value="CHITINASE 12-RELATED"/>
    <property type="match status" value="1"/>
</dbReference>
<evidence type="ECO:0000256" key="5">
    <source>
        <dbReference type="RuleBase" id="RU004453"/>
    </source>
</evidence>
<dbReference type="GO" id="GO:0004568">
    <property type="term" value="F:chitinase activity"/>
    <property type="evidence" value="ECO:0007669"/>
    <property type="project" value="UniProtKB-ARBA"/>
</dbReference>
<dbReference type="SUPFAM" id="SSF51445">
    <property type="entry name" value="(Trans)glycosidases"/>
    <property type="match status" value="1"/>
</dbReference>
<dbReference type="PROSITE" id="PS51910">
    <property type="entry name" value="GH18_2"/>
    <property type="match status" value="1"/>
</dbReference>
<dbReference type="Gene3D" id="3.10.50.10">
    <property type="match status" value="1"/>
</dbReference>
<keyword evidence="3 4" id="KW-0326">Glycosidase</keyword>
<evidence type="ECO:0000256" key="2">
    <source>
        <dbReference type="ARBA" id="ARBA00023157"/>
    </source>
</evidence>
<dbReference type="PROSITE" id="PS01095">
    <property type="entry name" value="GH18_1"/>
    <property type="match status" value="1"/>
</dbReference>
<dbReference type="AlphaFoldDB" id="A0AA88HX35"/>
<organism evidence="7 8">
    <name type="scientific">Artemia franciscana</name>
    <name type="common">Brine shrimp</name>
    <name type="synonym">Artemia sanfranciscana</name>
    <dbReference type="NCBI Taxonomy" id="6661"/>
    <lineage>
        <taxon>Eukaryota</taxon>
        <taxon>Metazoa</taxon>
        <taxon>Ecdysozoa</taxon>
        <taxon>Arthropoda</taxon>
        <taxon>Crustacea</taxon>
        <taxon>Branchiopoda</taxon>
        <taxon>Anostraca</taxon>
        <taxon>Artemiidae</taxon>
        <taxon>Artemia</taxon>
    </lineage>
</organism>
<dbReference type="GO" id="GO:0006032">
    <property type="term" value="P:chitin catabolic process"/>
    <property type="evidence" value="ECO:0007669"/>
    <property type="project" value="UniProtKB-ARBA"/>
</dbReference>
<dbReference type="GO" id="GO:0005975">
    <property type="term" value="P:carbohydrate metabolic process"/>
    <property type="evidence" value="ECO:0007669"/>
    <property type="project" value="InterPro"/>
</dbReference>
<evidence type="ECO:0000313" key="8">
    <source>
        <dbReference type="Proteomes" id="UP001187531"/>
    </source>
</evidence>
<dbReference type="InterPro" id="IPR029070">
    <property type="entry name" value="Chitinase_insertion_sf"/>
</dbReference>
<evidence type="ECO:0000256" key="4">
    <source>
        <dbReference type="RuleBase" id="RU000489"/>
    </source>
</evidence>
<dbReference type="EMBL" id="JAVRJZ010000016">
    <property type="protein sequence ID" value="KAK2711817.1"/>
    <property type="molecule type" value="Genomic_DNA"/>
</dbReference>
<dbReference type="Pfam" id="PF00704">
    <property type="entry name" value="Glyco_hydro_18"/>
    <property type="match status" value="1"/>
</dbReference>
<dbReference type="Proteomes" id="UP001187531">
    <property type="component" value="Unassembled WGS sequence"/>
</dbReference>
<feature type="domain" description="GH18" evidence="6">
    <location>
        <begin position="1"/>
        <end position="338"/>
    </location>
</feature>